<evidence type="ECO:0000256" key="2">
    <source>
        <dbReference type="ARBA" id="ARBA00005653"/>
    </source>
</evidence>
<keyword evidence="7 15" id="KW-0999">Mitochondrion inner membrane</keyword>
<comment type="subcellular location">
    <subcellularLocation>
        <location evidence="1 15">Mitochondrion inner membrane</location>
        <topology evidence="1 15">Multi-pass membrane protein</topology>
    </subcellularLocation>
</comment>
<gene>
    <name evidence="17" type="ORF">WBA_LOCUS2703</name>
</gene>
<proteinExistence type="inferred from homology"/>
<dbReference type="InterPro" id="IPR039055">
    <property type="entry name" value="MCU_fam"/>
</dbReference>
<evidence type="ECO:0000256" key="4">
    <source>
        <dbReference type="ARBA" id="ARBA00022568"/>
    </source>
</evidence>
<comment type="similarity">
    <text evidence="2 15">Belongs to the MCU (TC 1.A.77) family.</text>
</comment>
<organism evidence="17 18">
    <name type="scientific">Wuchereria bancrofti</name>
    <dbReference type="NCBI Taxonomy" id="6293"/>
    <lineage>
        <taxon>Eukaryota</taxon>
        <taxon>Metazoa</taxon>
        <taxon>Ecdysozoa</taxon>
        <taxon>Nematoda</taxon>
        <taxon>Chromadorea</taxon>
        <taxon>Rhabditida</taxon>
        <taxon>Spirurina</taxon>
        <taxon>Spiruromorpha</taxon>
        <taxon>Filarioidea</taxon>
        <taxon>Onchocercidae</taxon>
        <taxon>Wuchereria</taxon>
    </lineage>
</organism>
<evidence type="ECO:0000256" key="11">
    <source>
        <dbReference type="ARBA" id="ARBA00023128"/>
    </source>
</evidence>
<dbReference type="OMA" id="DDIYVEY"/>
<evidence type="ECO:0000256" key="12">
    <source>
        <dbReference type="ARBA" id="ARBA00023136"/>
    </source>
</evidence>
<comment type="function">
    <text evidence="15">Mitochondrial inner membrane calcium uniporter that mediates calcium uptake into mitochondria. Mitochondrial calcium homeostasis plays key roles in cellular physiology and regulates cell bioenergetics, cytoplasmic calcium signals and activation of cell death pathways.</text>
</comment>
<keyword evidence="12 15" id="KW-0472">Membrane</keyword>
<evidence type="ECO:0000256" key="15">
    <source>
        <dbReference type="RuleBase" id="RU367035"/>
    </source>
</evidence>
<comment type="catalytic activity">
    <reaction evidence="14">
        <text>Ca(2+)(in) = Ca(2+)(out)</text>
        <dbReference type="Rhea" id="RHEA:29671"/>
        <dbReference type="ChEBI" id="CHEBI:29108"/>
    </reaction>
</comment>
<dbReference type="FunCoup" id="A0A3P7DXZ4">
    <property type="interactions" value="968"/>
</dbReference>
<reference evidence="17 18" key="1">
    <citation type="submission" date="2018-11" db="EMBL/GenBank/DDBJ databases">
        <authorList>
            <consortium name="Pathogen Informatics"/>
        </authorList>
    </citation>
    <scope>NUCLEOTIDE SEQUENCE [LARGE SCALE GENOMIC DNA]</scope>
</reference>
<dbReference type="PANTHER" id="PTHR13462">
    <property type="entry name" value="CALCIUM UNIPORTER PROTEIN, MITOCHONDRIAL"/>
    <property type="match status" value="1"/>
</dbReference>
<comment type="domain">
    <text evidence="15">The selectivity filter, in which calcium ions are arranged in single file, is composed of two acidic rings separated by one helical turn along the central axis of the channel pore.</text>
</comment>
<dbReference type="InterPro" id="IPR006769">
    <property type="entry name" value="MCU_C"/>
</dbReference>
<accession>A0A3P7DXZ4</accession>
<keyword evidence="10 15" id="KW-0406">Ion transport</keyword>
<feature type="transmembrane region" description="Helical" evidence="15">
    <location>
        <begin position="220"/>
        <end position="239"/>
    </location>
</feature>
<dbReference type="EMBL" id="UYWW01000791">
    <property type="protein sequence ID" value="VDM09317.1"/>
    <property type="molecule type" value="Genomic_DNA"/>
</dbReference>
<dbReference type="OrthoDB" id="278338at2759"/>
<dbReference type="GO" id="GO:0005262">
    <property type="term" value="F:calcium channel activity"/>
    <property type="evidence" value="ECO:0007669"/>
    <property type="project" value="UniProtKB-UniRule"/>
</dbReference>
<protein>
    <recommendedName>
        <fullName evidence="15">Calcium uniporter protein</fullName>
    </recommendedName>
</protein>
<evidence type="ECO:0000259" key="16">
    <source>
        <dbReference type="Pfam" id="PF04678"/>
    </source>
</evidence>
<dbReference type="Proteomes" id="UP000270924">
    <property type="component" value="Unassembled WGS sequence"/>
</dbReference>
<dbReference type="GO" id="GO:0036444">
    <property type="term" value="P:calcium import into the mitochondrion"/>
    <property type="evidence" value="ECO:0007669"/>
    <property type="project" value="TreeGrafter"/>
</dbReference>
<dbReference type="Pfam" id="PF04678">
    <property type="entry name" value="MCU"/>
    <property type="match status" value="1"/>
</dbReference>
<evidence type="ECO:0000256" key="10">
    <source>
        <dbReference type="ARBA" id="ARBA00023065"/>
    </source>
</evidence>
<keyword evidence="3 15" id="KW-0813">Transport</keyword>
<evidence type="ECO:0000256" key="3">
    <source>
        <dbReference type="ARBA" id="ARBA00022448"/>
    </source>
</evidence>
<evidence type="ECO:0000256" key="7">
    <source>
        <dbReference type="ARBA" id="ARBA00022792"/>
    </source>
</evidence>
<dbReference type="AlphaFoldDB" id="A0A3P7DXZ4"/>
<keyword evidence="18" id="KW-1185">Reference proteome</keyword>
<feature type="transmembrane region" description="Helical" evidence="15">
    <location>
        <begin position="251"/>
        <end position="269"/>
    </location>
</feature>
<keyword evidence="4 15" id="KW-0109">Calcium transport</keyword>
<evidence type="ECO:0000256" key="14">
    <source>
        <dbReference type="ARBA" id="ARBA00036634"/>
    </source>
</evidence>
<evidence type="ECO:0000256" key="6">
    <source>
        <dbReference type="ARBA" id="ARBA00022692"/>
    </source>
</evidence>
<evidence type="ECO:0000256" key="5">
    <source>
        <dbReference type="ARBA" id="ARBA00022673"/>
    </source>
</evidence>
<evidence type="ECO:0000256" key="8">
    <source>
        <dbReference type="ARBA" id="ARBA00022837"/>
    </source>
</evidence>
<evidence type="ECO:0000256" key="1">
    <source>
        <dbReference type="ARBA" id="ARBA00004448"/>
    </source>
</evidence>
<keyword evidence="5 15" id="KW-0107">Calcium channel</keyword>
<dbReference type="GO" id="GO:1990246">
    <property type="term" value="C:uniplex complex"/>
    <property type="evidence" value="ECO:0007669"/>
    <property type="project" value="TreeGrafter"/>
</dbReference>
<evidence type="ECO:0000256" key="9">
    <source>
        <dbReference type="ARBA" id="ARBA00022989"/>
    </source>
</evidence>
<dbReference type="PANTHER" id="PTHR13462:SF10">
    <property type="entry name" value="CALCIUM UNIPORTER PROTEIN, MITOCHONDRIAL"/>
    <property type="match status" value="1"/>
</dbReference>
<evidence type="ECO:0000313" key="18">
    <source>
        <dbReference type="Proteomes" id="UP000270924"/>
    </source>
</evidence>
<name>A0A3P7DXZ4_WUCBA</name>
<evidence type="ECO:0000313" key="17">
    <source>
        <dbReference type="EMBL" id="VDM09317.1"/>
    </source>
</evidence>
<feature type="domain" description="Calcium uniporter protein C-terminal" evidence="16">
    <location>
        <begin position="91"/>
        <end position="303"/>
    </location>
</feature>
<keyword evidence="13 15" id="KW-0407">Ion channel</keyword>
<keyword evidence="8 15" id="KW-0106">Calcium</keyword>
<dbReference type="GO" id="GO:0015292">
    <property type="term" value="F:uniporter activity"/>
    <property type="evidence" value="ECO:0007669"/>
    <property type="project" value="UniProtKB-UniRule"/>
</dbReference>
<evidence type="ECO:0000256" key="13">
    <source>
        <dbReference type="ARBA" id="ARBA00023303"/>
    </source>
</evidence>
<dbReference type="GO" id="GO:0051560">
    <property type="term" value="P:mitochondrial calcium ion homeostasis"/>
    <property type="evidence" value="ECO:0007669"/>
    <property type="project" value="UniProtKB-UniRule"/>
</dbReference>
<sequence length="360" mass="42464">MRCRWYSITGLLRQRQQHLQIQLSTCYINLNNMHHLRRCSNDTTRGNLHIWYQNGLPVLEVPLPSRREICQFTLKPIGDTVSRFCKNIECEDKGIEIVYVYSTNGNRIAGSTLVKHLLLRGNFRLRINDFIYTVEVPSSKDVIADVMADSDVMQKFDDLRSTITPLYSIMNVEEYKAFQERLLIEEYENVKAELKPLIQSDKFQAKFEIDEFCRKRAQRILWLTLAAMGFQAGFLARLTWWDYSWDVMEPITYFATHVTLIASFAYYLYTNQYYNHNDHKKRVISLYFHKEAAKSNFDISRHAKCLYCRFNELQNVASSLKHDLKRLRDPLYQHLPAARLASLLQGSEKMRPRSFAKKRS</sequence>
<dbReference type="InParanoid" id="A0A3P7DXZ4"/>
<keyword evidence="6 15" id="KW-0812">Transmembrane</keyword>
<keyword evidence="9 15" id="KW-1133">Transmembrane helix</keyword>
<keyword evidence="11 15" id="KW-0496">Mitochondrion</keyword>